<evidence type="ECO:0000313" key="2">
    <source>
        <dbReference type="EMBL" id="KAG1823778.1"/>
    </source>
</evidence>
<evidence type="ECO:0000313" key="3">
    <source>
        <dbReference type="Proteomes" id="UP000807769"/>
    </source>
</evidence>
<dbReference type="AlphaFoldDB" id="A0A9P7EJK1"/>
<dbReference type="RefSeq" id="XP_041197838.1">
    <property type="nucleotide sequence ID" value="XM_041334610.1"/>
</dbReference>
<keyword evidence="3" id="KW-1185">Reference proteome</keyword>
<comment type="caution">
    <text evidence="2">The sequence shown here is derived from an EMBL/GenBank/DDBJ whole genome shotgun (WGS) entry which is preliminary data.</text>
</comment>
<dbReference type="GeneID" id="64628627"/>
<proteinExistence type="predicted"/>
<evidence type="ECO:0000256" key="1">
    <source>
        <dbReference type="SAM" id="MobiDB-lite"/>
    </source>
</evidence>
<dbReference type="OrthoDB" id="10453904at2759"/>
<accession>A0A9P7EJK1</accession>
<feature type="region of interest" description="Disordered" evidence="1">
    <location>
        <begin position="1"/>
        <end position="38"/>
    </location>
</feature>
<organism evidence="2 3">
    <name type="scientific">Suillus subaureus</name>
    <dbReference type="NCBI Taxonomy" id="48587"/>
    <lineage>
        <taxon>Eukaryota</taxon>
        <taxon>Fungi</taxon>
        <taxon>Dikarya</taxon>
        <taxon>Basidiomycota</taxon>
        <taxon>Agaricomycotina</taxon>
        <taxon>Agaricomycetes</taxon>
        <taxon>Agaricomycetidae</taxon>
        <taxon>Boletales</taxon>
        <taxon>Suillineae</taxon>
        <taxon>Suillaceae</taxon>
        <taxon>Suillus</taxon>
    </lineage>
</organism>
<gene>
    <name evidence="2" type="ORF">BJ212DRAFT_1326664</name>
</gene>
<protein>
    <submittedName>
        <fullName evidence="2">Uncharacterized protein</fullName>
    </submittedName>
</protein>
<dbReference type="EMBL" id="JABBWG010000004">
    <property type="protein sequence ID" value="KAG1823778.1"/>
    <property type="molecule type" value="Genomic_DNA"/>
</dbReference>
<reference evidence="2" key="1">
    <citation type="journal article" date="2020" name="New Phytol.">
        <title>Comparative genomics reveals dynamic genome evolution in host specialist ectomycorrhizal fungi.</title>
        <authorList>
            <person name="Lofgren L.A."/>
            <person name="Nguyen N.H."/>
            <person name="Vilgalys R."/>
            <person name="Ruytinx J."/>
            <person name="Liao H.L."/>
            <person name="Branco S."/>
            <person name="Kuo A."/>
            <person name="LaButti K."/>
            <person name="Lipzen A."/>
            <person name="Andreopoulos W."/>
            <person name="Pangilinan J."/>
            <person name="Riley R."/>
            <person name="Hundley H."/>
            <person name="Na H."/>
            <person name="Barry K."/>
            <person name="Grigoriev I.V."/>
            <person name="Stajich J.E."/>
            <person name="Kennedy P.G."/>
        </authorList>
    </citation>
    <scope>NUCLEOTIDE SEQUENCE</scope>
    <source>
        <strain evidence="2">MN1</strain>
    </source>
</reference>
<name>A0A9P7EJK1_9AGAM</name>
<sequence length="94" mass="10648">MHSLAPPRVVARKAPVTRTSPHPGFSPLPRAMHPMLRGHERPRNTSVMQMLHQREKVFVQPPPPRQQDRTSLKLVSLTASTIGIIQCYGRKKSH</sequence>
<dbReference type="Proteomes" id="UP000807769">
    <property type="component" value="Unassembled WGS sequence"/>
</dbReference>